<dbReference type="EMBL" id="CP012524">
    <property type="protein sequence ID" value="ALC41766.1"/>
    <property type="molecule type" value="Genomic_DNA"/>
</dbReference>
<feature type="chain" id="PRO_5005792846" evidence="2">
    <location>
        <begin position="25"/>
        <end position="123"/>
    </location>
</feature>
<keyword evidence="1" id="KW-1133">Transmembrane helix</keyword>
<keyword evidence="2" id="KW-0732">Signal</keyword>
<feature type="signal peptide" evidence="2">
    <location>
        <begin position="1"/>
        <end position="24"/>
    </location>
</feature>
<dbReference type="OrthoDB" id="7840543at2759"/>
<protein>
    <submittedName>
        <fullName evidence="3">CG10822</fullName>
    </submittedName>
</protein>
<dbReference type="Proteomes" id="UP000494163">
    <property type="component" value="Chromosome 2R"/>
</dbReference>
<feature type="transmembrane region" description="Helical" evidence="1">
    <location>
        <begin position="58"/>
        <end position="81"/>
    </location>
</feature>
<evidence type="ECO:0000256" key="1">
    <source>
        <dbReference type="SAM" id="Phobius"/>
    </source>
</evidence>
<keyword evidence="1" id="KW-0812">Transmembrane</keyword>
<sequence length="123" mass="13832">MYAEVAICFIMSLWLLTSCSNVVADTDNMDLILDLLGSNSSYSWEANKADSMLVPPYLYPYILIGLWLTCVCSVICCCLYCKCKQETTRMTSFKTNSFELQEVHVVEHPLPHVKGCVCLGCLQ</sequence>
<name>A0A0M4E5X0_DROBS</name>
<reference evidence="3 4" key="1">
    <citation type="submission" date="2015-08" db="EMBL/GenBank/DDBJ databases">
        <title>Ancestral chromatin configuration constrains chromatin evolution on differentiating sex chromosomes in Drosophila.</title>
        <authorList>
            <person name="Zhou Q."/>
            <person name="Bachtrog D."/>
        </authorList>
    </citation>
    <scope>NUCLEOTIDE SEQUENCE [LARGE SCALE GENOMIC DNA]</scope>
    <source>
        <tissue evidence="3">Whole larvae</tissue>
    </source>
</reference>
<accession>A0A0M4E5X0</accession>
<proteinExistence type="predicted"/>
<keyword evidence="4" id="KW-1185">Reference proteome</keyword>
<organism evidence="3 4">
    <name type="scientific">Drosophila busckii</name>
    <name type="common">Fruit fly</name>
    <dbReference type="NCBI Taxonomy" id="30019"/>
    <lineage>
        <taxon>Eukaryota</taxon>
        <taxon>Metazoa</taxon>
        <taxon>Ecdysozoa</taxon>
        <taxon>Arthropoda</taxon>
        <taxon>Hexapoda</taxon>
        <taxon>Insecta</taxon>
        <taxon>Pterygota</taxon>
        <taxon>Neoptera</taxon>
        <taxon>Endopterygota</taxon>
        <taxon>Diptera</taxon>
        <taxon>Brachycera</taxon>
        <taxon>Muscomorpha</taxon>
        <taxon>Ephydroidea</taxon>
        <taxon>Drosophilidae</taxon>
        <taxon>Drosophila</taxon>
    </lineage>
</organism>
<evidence type="ECO:0000313" key="3">
    <source>
        <dbReference type="EMBL" id="ALC41766.1"/>
    </source>
</evidence>
<feature type="non-terminal residue" evidence="3">
    <location>
        <position position="123"/>
    </location>
</feature>
<gene>
    <name evidence="3" type="ORF">Dbus_chr2Rg1345</name>
</gene>
<dbReference type="AlphaFoldDB" id="A0A0M4E5X0"/>
<evidence type="ECO:0000313" key="4">
    <source>
        <dbReference type="Proteomes" id="UP000494163"/>
    </source>
</evidence>
<keyword evidence="1" id="KW-0472">Membrane</keyword>
<evidence type="ECO:0000256" key="2">
    <source>
        <dbReference type="SAM" id="SignalP"/>
    </source>
</evidence>